<evidence type="ECO:0000256" key="1">
    <source>
        <dbReference type="SAM" id="Coils"/>
    </source>
</evidence>
<dbReference type="RefSeq" id="WP_089724439.1">
    <property type="nucleotide sequence ID" value="NZ_FNGI01000001.1"/>
</dbReference>
<organism evidence="2 3">
    <name type="scientific">Modicisalibacter muralis</name>
    <dbReference type="NCBI Taxonomy" id="119000"/>
    <lineage>
        <taxon>Bacteria</taxon>
        <taxon>Pseudomonadati</taxon>
        <taxon>Pseudomonadota</taxon>
        <taxon>Gammaproteobacteria</taxon>
        <taxon>Oceanospirillales</taxon>
        <taxon>Halomonadaceae</taxon>
        <taxon>Modicisalibacter</taxon>
    </lineage>
</organism>
<feature type="coiled-coil region" evidence="1">
    <location>
        <begin position="73"/>
        <end position="100"/>
    </location>
</feature>
<name>A0A1G9ER65_9GAMM</name>
<keyword evidence="3" id="KW-1185">Reference proteome</keyword>
<reference evidence="2 3" key="1">
    <citation type="submission" date="2016-10" db="EMBL/GenBank/DDBJ databases">
        <authorList>
            <person name="de Groot N.N."/>
        </authorList>
    </citation>
    <scope>NUCLEOTIDE SEQUENCE [LARGE SCALE GENOMIC DNA]</scope>
    <source>
        <strain evidence="2 3">DSM 14789</strain>
    </source>
</reference>
<evidence type="ECO:0000313" key="3">
    <source>
        <dbReference type="Proteomes" id="UP000198654"/>
    </source>
</evidence>
<sequence length="102" mass="11658">MAQDGTVKPSMFERHLQTGIQLLLVGLLGWAGLKLVSLGEDNAALQERLIYQGDQIASLRRDLRDWSNLYYRKTDATREIGALQDDVRDLKQRISTLEEHHP</sequence>
<proteinExistence type="predicted"/>
<dbReference type="STRING" id="119000.SAMN05661010_00081"/>
<accession>A0A1G9ER65</accession>
<protein>
    <submittedName>
        <fullName evidence="2">Uncharacterized protein</fullName>
    </submittedName>
</protein>
<dbReference type="AlphaFoldDB" id="A0A1G9ER65"/>
<dbReference type="OrthoDB" id="6167913at2"/>
<gene>
    <name evidence="2" type="ORF">SAMN05661010_00081</name>
</gene>
<dbReference type="EMBL" id="FNGI01000001">
    <property type="protein sequence ID" value="SDK78610.1"/>
    <property type="molecule type" value="Genomic_DNA"/>
</dbReference>
<keyword evidence="1" id="KW-0175">Coiled coil</keyword>
<dbReference type="Proteomes" id="UP000198654">
    <property type="component" value="Unassembled WGS sequence"/>
</dbReference>
<evidence type="ECO:0000313" key="2">
    <source>
        <dbReference type="EMBL" id="SDK78610.1"/>
    </source>
</evidence>